<name>K1T925_9ZZZZ</name>
<protein>
    <submittedName>
        <fullName evidence="4">Methionine synthase I (Cobalamin-dependent), methyltransferase</fullName>
    </submittedName>
</protein>
<dbReference type="SUPFAM" id="SSF82282">
    <property type="entry name" value="Homocysteine S-methyltransferase"/>
    <property type="match status" value="1"/>
</dbReference>
<feature type="domain" description="Hcy-binding" evidence="3">
    <location>
        <begin position="30"/>
        <end position="55"/>
    </location>
</feature>
<dbReference type="Pfam" id="PF02574">
    <property type="entry name" value="S-methyl_trans"/>
    <property type="match status" value="1"/>
</dbReference>
<dbReference type="AlphaFoldDB" id="K1T925"/>
<dbReference type="EMBL" id="AJWY01007829">
    <property type="protein sequence ID" value="EKC62900.1"/>
    <property type="molecule type" value="Genomic_DNA"/>
</dbReference>
<feature type="non-terminal residue" evidence="4">
    <location>
        <position position="164"/>
    </location>
</feature>
<keyword evidence="2 4" id="KW-0808">Transferase</keyword>
<dbReference type="InterPro" id="IPR036589">
    <property type="entry name" value="HCY_dom_sf"/>
</dbReference>
<accession>K1T925</accession>
<organism evidence="4">
    <name type="scientific">human gut metagenome</name>
    <dbReference type="NCBI Taxonomy" id="408170"/>
    <lineage>
        <taxon>unclassified sequences</taxon>
        <taxon>metagenomes</taxon>
        <taxon>organismal metagenomes</taxon>
    </lineage>
</organism>
<gene>
    <name evidence="4" type="ORF">LEA_11603</name>
</gene>
<reference evidence="4" key="1">
    <citation type="journal article" date="2013" name="Environ. Microbiol.">
        <title>Microbiota from the distal guts of lean and obese adolescents exhibit partial functional redundancy besides clear differences in community structure.</title>
        <authorList>
            <person name="Ferrer M."/>
            <person name="Ruiz A."/>
            <person name="Lanza F."/>
            <person name="Haange S.B."/>
            <person name="Oberbach A."/>
            <person name="Till H."/>
            <person name="Bargiela R."/>
            <person name="Campoy C."/>
            <person name="Segura M.T."/>
            <person name="Richter M."/>
            <person name="von Bergen M."/>
            <person name="Seifert J."/>
            <person name="Suarez A."/>
        </authorList>
    </citation>
    <scope>NUCLEOTIDE SEQUENCE</scope>
</reference>
<evidence type="ECO:0000259" key="3">
    <source>
        <dbReference type="Pfam" id="PF02574"/>
    </source>
</evidence>
<evidence type="ECO:0000256" key="2">
    <source>
        <dbReference type="ARBA" id="ARBA00022679"/>
    </source>
</evidence>
<dbReference type="InterPro" id="IPR003726">
    <property type="entry name" value="HCY_dom"/>
</dbReference>
<evidence type="ECO:0000313" key="4">
    <source>
        <dbReference type="EMBL" id="EKC62900.1"/>
    </source>
</evidence>
<evidence type="ECO:0000256" key="1">
    <source>
        <dbReference type="ARBA" id="ARBA00022603"/>
    </source>
</evidence>
<sequence length="164" mass="17054">MRGRSGCCGQQTHDVGSLLGSFLSVGSHDVEAGVAVFGGCCGTTAEHIAALHAALKDAKFVPPAPEHTDLLPAATEKLPCYLPTDAGHGPVLTAGPDLEGRLADALDGSEPMVALRVAAWEDIDALTDVQYLLSKPLCLVCDDAELLEAALRTYQGRALYEGAL</sequence>
<dbReference type="Gene3D" id="3.20.20.330">
    <property type="entry name" value="Homocysteine-binding-like domain"/>
    <property type="match status" value="1"/>
</dbReference>
<comment type="caution">
    <text evidence="4">The sequence shown here is derived from an EMBL/GenBank/DDBJ whole genome shotgun (WGS) entry which is preliminary data.</text>
</comment>
<dbReference type="GO" id="GO:0008168">
    <property type="term" value="F:methyltransferase activity"/>
    <property type="evidence" value="ECO:0007669"/>
    <property type="project" value="UniProtKB-KW"/>
</dbReference>
<keyword evidence="1 4" id="KW-0489">Methyltransferase</keyword>
<proteinExistence type="predicted"/>
<dbReference type="GO" id="GO:0032259">
    <property type="term" value="P:methylation"/>
    <property type="evidence" value="ECO:0007669"/>
    <property type="project" value="UniProtKB-KW"/>
</dbReference>